<dbReference type="CDD" id="cd00009">
    <property type="entry name" value="AAA"/>
    <property type="match status" value="1"/>
</dbReference>
<dbReference type="Gene3D" id="3.40.50.300">
    <property type="entry name" value="P-loop containing nucleotide triphosphate hydrolases"/>
    <property type="match status" value="1"/>
</dbReference>
<feature type="domain" description="ATPase dynein-related AAA" evidence="1">
    <location>
        <begin position="44"/>
        <end position="199"/>
    </location>
</feature>
<evidence type="ECO:0000259" key="1">
    <source>
        <dbReference type="Pfam" id="PF07728"/>
    </source>
</evidence>
<accession>A0A3A5L1R3</accession>
<dbReference type="InterPro" id="IPR027417">
    <property type="entry name" value="P-loop_NTPase"/>
</dbReference>
<dbReference type="EMBL" id="QZWZ01000013">
    <property type="protein sequence ID" value="RJT37618.1"/>
    <property type="molecule type" value="Genomic_DNA"/>
</dbReference>
<dbReference type="SUPFAM" id="SSF52540">
    <property type="entry name" value="P-loop containing nucleoside triphosphate hydrolases"/>
    <property type="match status" value="1"/>
</dbReference>
<evidence type="ECO:0000313" key="2">
    <source>
        <dbReference type="EMBL" id="RJT37618.1"/>
    </source>
</evidence>
<reference evidence="2 3" key="1">
    <citation type="submission" date="2018-09" db="EMBL/GenBank/DDBJ databases">
        <title>Mesorhizobium carmichaelinearum sp. nov. isolated from Carmichaelinea spp. root nodules in New Zealand.</title>
        <authorList>
            <person name="De Meyer S.E."/>
        </authorList>
    </citation>
    <scope>NUCLEOTIDE SEQUENCE [LARGE SCALE GENOMIC DNA]</scope>
    <source>
        <strain evidence="2 3">ICMP19557</strain>
    </source>
</reference>
<sequence length="309" mass="34682">MTELKPRPAPRTIDETLDLLTGADYVADRSLATVLFLSLRMQRPLFLEGEAGVGKTEIAKVLAEALGRRLIRLQCYEGLDVSSAVYEWNYAAQMIEIRMEEAAGKVVRSDMERNVFSEKYLIRRPVLDALTGKAGAAPVFLIDELDRTDEAFEAFLLEILSDFQVTVPELGTIRAEEPPIVIITTNRTREIHDALKRRCLYHWVDYPNAERELEIVHRKVPQANSRLSAEVVSFIQKLRQIELFKAPGVAETIDWAGALTELDKVALDPETVSDTIGVLLKYQDDIARIGAGEGRRILDEVKAEFAAAE</sequence>
<keyword evidence="3" id="KW-1185">Reference proteome</keyword>
<dbReference type="PANTHER" id="PTHR42759">
    <property type="entry name" value="MOXR FAMILY PROTEIN"/>
    <property type="match status" value="1"/>
</dbReference>
<dbReference type="PANTHER" id="PTHR42759:SF1">
    <property type="entry name" value="MAGNESIUM-CHELATASE SUBUNIT CHLD"/>
    <property type="match status" value="1"/>
</dbReference>
<evidence type="ECO:0000313" key="3">
    <source>
        <dbReference type="Proteomes" id="UP000272706"/>
    </source>
</evidence>
<dbReference type="InterPro" id="IPR050764">
    <property type="entry name" value="CbbQ/NirQ/NorQ/GpvN"/>
</dbReference>
<gene>
    <name evidence="2" type="ORF">D3227_17690</name>
</gene>
<dbReference type="GO" id="GO:0005524">
    <property type="term" value="F:ATP binding"/>
    <property type="evidence" value="ECO:0007669"/>
    <property type="project" value="InterPro"/>
</dbReference>
<protein>
    <submittedName>
        <fullName evidence="2">MoxR family ATPase</fullName>
    </submittedName>
</protein>
<dbReference type="Pfam" id="PF07728">
    <property type="entry name" value="AAA_5"/>
    <property type="match status" value="1"/>
</dbReference>
<organism evidence="2 3">
    <name type="scientific">Mesorhizobium waimense</name>
    <dbReference type="NCBI Taxonomy" id="1300307"/>
    <lineage>
        <taxon>Bacteria</taxon>
        <taxon>Pseudomonadati</taxon>
        <taxon>Pseudomonadota</taxon>
        <taxon>Alphaproteobacteria</taxon>
        <taxon>Hyphomicrobiales</taxon>
        <taxon>Phyllobacteriaceae</taxon>
        <taxon>Mesorhizobium</taxon>
    </lineage>
</organism>
<dbReference type="Proteomes" id="UP000272706">
    <property type="component" value="Unassembled WGS sequence"/>
</dbReference>
<dbReference type="OrthoDB" id="9783370at2"/>
<dbReference type="AlphaFoldDB" id="A0A3A5L1R3"/>
<dbReference type="InterPro" id="IPR011704">
    <property type="entry name" value="ATPase_dyneun-rel_AAA"/>
</dbReference>
<comment type="caution">
    <text evidence="2">The sequence shown here is derived from an EMBL/GenBank/DDBJ whole genome shotgun (WGS) entry which is preliminary data.</text>
</comment>
<dbReference type="RefSeq" id="WP_120015413.1">
    <property type="nucleotide sequence ID" value="NZ_QZWZ01000013.1"/>
</dbReference>
<dbReference type="GO" id="GO:0016887">
    <property type="term" value="F:ATP hydrolysis activity"/>
    <property type="evidence" value="ECO:0007669"/>
    <property type="project" value="InterPro"/>
</dbReference>
<proteinExistence type="predicted"/>
<name>A0A3A5L1R3_9HYPH</name>